<dbReference type="Gene3D" id="2.130.10.10">
    <property type="entry name" value="YVTN repeat-like/Quinoprotein amine dehydrogenase"/>
    <property type="match status" value="1"/>
</dbReference>
<gene>
    <name evidence="1" type="ORF">CYJ73_25460</name>
</gene>
<dbReference type="AlphaFoldDB" id="A0A2I1R0X8"/>
<comment type="caution">
    <text evidence="1">The sequence shown here is derived from an EMBL/GenBank/DDBJ whole genome shotgun (WGS) entry which is preliminary data.</text>
</comment>
<protein>
    <recommendedName>
        <fullName evidence="3">PQQ-binding-like beta-propeller repeat protein</fullName>
    </recommendedName>
</protein>
<sequence>MHIADRGRREALVLFALLATAVLVFGVVTVVTGDEEPEQTFAAPILESMPTAPEMRWTADAGSLFGNEFRDAGVVVPAADDDVVIVQATQTAIGKPSALQALDPDTGRPLWDTPRIGWDDGCALSGDGQLACTRRVRVDGAVATRVSFLDPRTGTEETTALIRTAGSVTTLTGVGDGFLVETNDIKNVVIPEELSASGPPKVEYRLEVVDDPPDRQMTITKFDSQGHQAWSTQPPINQARPVVSNAGNLFAVSDTTRGGFTIYRLDTGKAVFARTDSESGTPPDAAVLHPSGFVTSRSDPGDYRLEFFDSNGARTGELAGWRVVPGDFERVTAVDGDEIAVSSGSAVGVASTRERAMRWDTGMSKHSLELLDDRYATVESDDYAQGRTGTWTVFDAQTGDQQGQATIGYGQRYLGFDGTRLLFDGDPTANHRPNVPILSAYDAETGRQSWRLPAPTDTAQWQVTGPYLLLIDYTADFISRSVTRYAP</sequence>
<evidence type="ECO:0008006" key="3">
    <source>
        <dbReference type="Google" id="ProtNLM"/>
    </source>
</evidence>
<accession>A0A2I1R0X8</accession>
<name>A0A2I1R0X8_9ACTN</name>
<evidence type="ECO:0000313" key="2">
    <source>
        <dbReference type="Proteomes" id="UP000234662"/>
    </source>
</evidence>
<proteinExistence type="predicted"/>
<reference evidence="1 2" key="1">
    <citation type="submission" date="2017-12" db="EMBL/GenBank/DDBJ databases">
        <title>Phylogenetic diversity of female urinary microbiome.</title>
        <authorList>
            <person name="Thomas-White K."/>
            <person name="Wolfe A.J."/>
        </authorList>
    </citation>
    <scope>NUCLEOTIDE SEQUENCE [LARGE SCALE GENOMIC DNA]</scope>
    <source>
        <strain evidence="1 2">UMB0777</strain>
    </source>
</reference>
<organism evidence="1 2">
    <name type="scientific">Gordonia terrae</name>
    <dbReference type="NCBI Taxonomy" id="2055"/>
    <lineage>
        <taxon>Bacteria</taxon>
        <taxon>Bacillati</taxon>
        <taxon>Actinomycetota</taxon>
        <taxon>Actinomycetes</taxon>
        <taxon>Mycobacteriales</taxon>
        <taxon>Gordoniaceae</taxon>
        <taxon>Gordonia</taxon>
    </lineage>
</organism>
<dbReference type="SUPFAM" id="SSF50998">
    <property type="entry name" value="Quinoprotein alcohol dehydrogenase-like"/>
    <property type="match status" value="1"/>
</dbReference>
<dbReference type="InterPro" id="IPR015943">
    <property type="entry name" value="WD40/YVTN_repeat-like_dom_sf"/>
</dbReference>
<evidence type="ECO:0000313" key="1">
    <source>
        <dbReference type="EMBL" id="PKZ62751.1"/>
    </source>
</evidence>
<dbReference type="EMBL" id="PKJC01000047">
    <property type="protein sequence ID" value="PKZ62751.1"/>
    <property type="molecule type" value="Genomic_DNA"/>
</dbReference>
<dbReference type="InterPro" id="IPR011047">
    <property type="entry name" value="Quinoprotein_ADH-like_sf"/>
</dbReference>
<dbReference type="Proteomes" id="UP000234662">
    <property type="component" value="Unassembled WGS sequence"/>
</dbReference>